<gene>
    <name evidence="2" type="ORF">AFUS01_LOCUS33296</name>
</gene>
<evidence type="ECO:0000259" key="1">
    <source>
        <dbReference type="PROSITE" id="PS50181"/>
    </source>
</evidence>
<feature type="non-terminal residue" evidence="2">
    <location>
        <position position="170"/>
    </location>
</feature>
<dbReference type="InterPro" id="IPR001810">
    <property type="entry name" value="F-box_dom"/>
</dbReference>
<feature type="domain" description="F-box" evidence="1">
    <location>
        <begin position="24"/>
        <end position="70"/>
    </location>
</feature>
<dbReference type="PROSITE" id="PS50181">
    <property type="entry name" value="FBOX"/>
    <property type="match status" value="1"/>
</dbReference>
<reference evidence="2" key="1">
    <citation type="submission" date="2021-06" db="EMBL/GenBank/DDBJ databases">
        <authorList>
            <person name="Hodson N. C."/>
            <person name="Mongue J. A."/>
            <person name="Jaron S. K."/>
        </authorList>
    </citation>
    <scope>NUCLEOTIDE SEQUENCE</scope>
</reference>
<comment type="caution">
    <text evidence="2">The sequence shown here is derived from an EMBL/GenBank/DDBJ whole genome shotgun (WGS) entry which is preliminary data.</text>
</comment>
<dbReference type="AlphaFoldDB" id="A0A8J2KTQ1"/>
<proteinExistence type="predicted"/>
<keyword evidence="3" id="KW-1185">Reference proteome</keyword>
<organism evidence="2 3">
    <name type="scientific">Allacma fusca</name>
    <dbReference type="NCBI Taxonomy" id="39272"/>
    <lineage>
        <taxon>Eukaryota</taxon>
        <taxon>Metazoa</taxon>
        <taxon>Ecdysozoa</taxon>
        <taxon>Arthropoda</taxon>
        <taxon>Hexapoda</taxon>
        <taxon>Collembola</taxon>
        <taxon>Symphypleona</taxon>
        <taxon>Sminthuridae</taxon>
        <taxon>Allacma</taxon>
    </lineage>
</organism>
<dbReference type="Proteomes" id="UP000708208">
    <property type="component" value="Unassembled WGS sequence"/>
</dbReference>
<dbReference type="OrthoDB" id="10640097at2759"/>
<accession>A0A8J2KTQ1</accession>
<evidence type="ECO:0000313" key="3">
    <source>
        <dbReference type="Proteomes" id="UP000708208"/>
    </source>
</evidence>
<evidence type="ECO:0000313" key="2">
    <source>
        <dbReference type="EMBL" id="CAG7823059.1"/>
    </source>
</evidence>
<sequence>MLKTPKLSKKDFNSMNVEKNSEDYFPMLTLAPEIMSCILSHFTQNQVLKLRLVNQKLKNLVDELYGFRFVIYDEPERLNGIQKLKCEKITVWKLILPLESHLFDFPSYLKIIEINGPVTELNLQKLISPCVNLEKFSIIRRANYPWILNLRDTPSLANLKKLKILLLNCE</sequence>
<name>A0A8J2KTQ1_9HEXA</name>
<protein>
    <recommendedName>
        <fullName evidence="1">F-box domain-containing protein</fullName>
    </recommendedName>
</protein>
<dbReference type="EMBL" id="CAJVCH010528259">
    <property type="protein sequence ID" value="CAG7823059.1"/>
    <property type="molecule type" value="Genomic_DNA"/>
</dbReference>